<feature type="transmembrane region" description="Helical" evidence="4">
    <location>
        <begin position="572"/>
        <end position="592"/>
    </location>
</feature>
<protein>
    <submittedName>
        <fullName evidence="6">4Fe-4S binding protein</fullName>
    </submittedName>
</protein>
<keyword evidence="4" id="KW-1133">Transmembrane helix</keyword>
<evidence type="ECO:0000259" key="5">
    <source>
        <dbReference type="SMART" id="SM00900"/>
    </source>
</evidence>
<dbReference type="InterPro" id="IPR052378">
    <property type="entry name" value="NosR_regulator"/>
</dbReference>
<dbReference type="EMBL" id="JAVKPH010000014">
    <property type="protein sequence ID" value="MDR5653526.1"/>
    <property type="molecule type" value="Genomic_DNA"/>
</dbReference>
<feature type="transmembrane region" description="Helical" evidence="4">
    <location>
        <begin position="433"/>
        <end position="451"/>
    </location>
</feature>
<keyword evidence="7" id="KW-1185">Reference proteome</keyword>
<comment type="subcellular location">
    <subcellularLocation>
        <location evidence="1">Cell membrane</location>
    </subcellularLocation>
</comment>
<evidence type="ECO:0000256" key="1">
    <source>
        <dbReference type="ARBA" id="ARBA00004236"/>
    </source>
</evidence>
<dbReference type="PANTHER" id="PTHR30224">
    <property type="entry name" value="ELECTRON TRANSPORT PROTEIN"/>
    <property type="match status" value="1"/>
</dbReference>
<proteinExistence type="predicted"/>
<sequence>MTFVKVVILPQAQGGATMRRLLLFLALLIAFCAAGLPLRAADAPTPEQAARLTGTEGPAQLRRIPQGVPGWAVLADGRVAGHIGSTWEIAGSVGYSGHPLDVLVALSPQGVIAGAELVRHSEPVLTLGISDADIAAYVAGFAGMDLTGPPGEGPPGPDVISRATVSTGVIRDGILRTARTLAIGRGLVPGGAIDRLTFAPADWAGLVGAGALAELRVTMADAAVALAGAKVPVDPGPGDFLHLWAGVIDPPAIGQNLLGQQEFTRALGALAPGEAALVVISAGLQSHRGTDWRKTGRFARLAVVQGDTRWQPGADSYRMIRRLAPADAPAVKEISLFALPPAIDPTQPFTLEIRAARPAATGGEVAMVMALPVALPAAYVLQPEHPAPLWRSVWREKRLHAVATGAMLAVLTLILFAQEWITRRPRLWRRGRIAFLGASFLILGMGLNGQLSVVQVAAFVHSLLTGFRWEVFLIEPVVFLLWSFVALGLLFWGRGVYCGWLCPFGALQELLNNAAQRMGIRQIAVPQAVHERLWVIKYTLFVAIIALSFHSMRDALLLAEAEPFKTAISMRFVRAWPFLLFVAAILGAGLFVERFYCRYLCPLGAGLAIPAKLKIFDWLKRRPQCGRECRLCETKCTVGAIDAIGRINPNECVLCMRCQVIMNDAAQCPILKRRARSEGATP</sequence>
<dbReference type="SUPFAM" id="SSF54862">
    <property type="entry name" value="4Fe-4S ferredoxins"/>
    <property type="match status" value="1"/>
</dbReference>
<dbReference type="Proteomes" id="UP001247754">
    <property type="component" value="Unassembled WGS sequence"/>
</dbReference>
<evidence type="ECO:0000256" key="2">
    <source>
        <dbReference type="ARBA" id="ARBA00022475"/>
    </source>
</evidence>
<dbReference type="SMART" id="SM00900">
    <property type="entry name" value="FMN_bind"/>
    <property type="match status" value="1"/>
</dbReference>
<dbReference type="InterPro" id="IPR011399">
    <property type="entry name" value="NosR"/>
</dbReference>
<feature type="transmembrane region" description="Helical" evidence="4">
    <location>
        <begin position="399"/>
        <end position="421"/>
    </location>
</feature>
<gene>
    <name evidence="6" type="ORF">RGD00_12990</name>
</gene>
<evidence type="ECO:0000256" key="4">
    <source>
        <dbReference type="SAM" id="Phobius"/>
    </source>
</evidence>
<dbReference type="InterPro" id="IPR007329">
    <property type="entry name" value="FMN-bd"/>
</dbReference>
<dbReference type="PIRSF" id="PIRSF036354">
    <property type="entry name" value="NosR"/>
    <property type="match status" value="1"/>
</dbReference>
<keyword evidence="3 4" id="KW-0472">Membrane</keyword>
<feature type="transmembrane region" description="Helical" evidence="4">
    <location>
        <begin position="471"/>
        <end position="492"/>
    </location>
</feature>
<name>A0ABU1F9H9_9RHOB</name>
<dbReference type="RefSeq" id="WP_310457766.1">
    <property type="nucleotide sequence ID" value="NZ_JAVKPH010000014.1"/>
</dbReference>
<accession>A0ABU1F9H9</accession>
<keyword evidence="4" id="KW-0812">Transmembrane</keyword>
<dbReference type="InterPro" id="IPR017896">
    <property type="entry name" value="4Fe4S_Fe-S-bd"/>
</dbReference>
<evidence type="ECO:0000313" key="6">
    <source>
        <dbReference type="EMBL" id="MDR5653526.1"/>
    </source>
</evidence>
<evidence type="ECO:0000313" key="7">
    <source>
        <dbReference type="Proteomes" id="UP001247754"/>
    </source>
</evidence>
<comment type="caution">
    <text evidence="6">The sequence shown here is derived from an EMBL/GenBank/DDBJ whole genome shotgun (WGS) entry which is preliminary data.</text>
</comment>
<feature type="domain" description="FMN-binding" evidence="5">
    <location>
        <begin position="94"/>
        <end position="181"/>
    </location>
</feature>
<evidence type="ECO:0000256" key="3">
    <source>
        <dbReference type="ARBA" id="ARBA00023136"/>
    </source>
</evidence>
<dbReference type="PANTHER" id="PTHR30224:SF4">
    <property type="entry name" value="ELECTRON TRANSPORT PROTEIN YCCM-RELATED"/>
    <property type="match status" value="1"/>
</dbReference>
<feature type="transmembrane region" description="Helical" evidence="4">
    <location>
        <begin position="534"/>
        <end position="552"/>
    </location>
</feature>
<dbReference type="Pfam" id="PF12801">
    <property type="entry name" value="Fer4_5"/>
    <property type="match status" value="2"/>
</dbReference>
<keyword evidence="2" id="KW-1003">Cell membrane</keyword>
<reference evidence="6 7" key="1">
    <citation type="submission" date="2023-09" db="EMBL/GenBank/DDBJ databases">
        <title>Xinfangfangia sedmenti sp. nov., isolated the sedment.</title>
        <authorList>
            <person name="Xu L."/>
        </authorList>
    </citation>
    <scope>NUCLEOTIDE SEQUENCE [LARGE SCALE GENOMIC DNA]</scope>
    <source>
        <strain evidence="6 7">LG-4</strain>
    </source>
</reference>
<organism evidence="6 7">
    <name type="scientific">Ruixingdingia sedimenti</name>
    <dbReference type="NCBI Taxonomy" id="3073604"/>
    <lineage>
        <taxon>Bacteria</taxon>
        <taxon>Pseudomonadati</taxon>
        <taxon>Pseudomonadota</taxon>
        <taxon>Alphaproteobacteria</taxon>
        <taxon>Rhodobacterales</taxon>
        <taxon>Paracoccaceae</taxon>
        <taxon>Ruixingdingia</taxon>
    </lineage>
</organism>